<dbReference type="AlphaFoldDB" id="A0AAF0J8S9"/>
<gene>
    <name evidence="1" type="ORF">MJAP1_000534</name>
</gene>
<keyword evidence="2" id="KW-1185">Reference proteome</keyword>
<dbReference type="EMBL" id="CP119958">
    <property type="protein sequence ID" value="WFD37588.1"/>
    <property type="molecule type" value="Genomic_DNA"/>
</dbReference>
<dbReference type="GO" id="GO:0043248">
    <property type="term" value="P:proteasome assembly"/>
    <property type="evidence" value="ECO:0007669"/>
    <property type="project" value="InterPro"/>
</dbReference>
<dbReference type="Proteomes" id="UP001217754">
    <property type="component" value="Chromosome 1"/>
</dbReference>
<accession>A0AAF0J8S9</accession>
<dbReference type="GeneID" id="85224183"/>
<evidence type="ECO:0000313" key="1">
    <source>
        <dbReference type="EMBL" id="WFD37588.1"/>
    </source>
</evidence>
<evidence type="ECO:0000313" key="2">
    <source>
        <dbReference type="Proteomes" id="UP001217754"/>
    </source>
</evidence>
<dbReference type="InterPro" id="IPR032157">
    <property type="entry name" value="PAC4"/>
</dbReference>
<sequence length="158" mass="16806">MKTAAYVVRVPHAQHRAFAVQCTVLDHSLMVWAGAAPRSLGDEDDEEVRAAMQAAGRDESTHVPARLADDWGVAMNRGGSGNVRATTGTALYRANTSVAMAQRIAAKLGIPQVFLSLDLPDALLASGAVQMAPEDARALQALEVGLRRVCEMALRGEK</sequence>
<dbReference type="RefSeq" id="XP_060120485.1">
    <property type="nucleotide sequence ID" value="XM_060264502.1"/>
</dbReference>
<dbReference type="Pfam" id="PF16093">
    <property type="entry name" value="PAC4"/>
    <property type="match status" value="1"/>
</dbReference>
<protein>
    <submittedName>
        <fullName evidence="1">Uncharacterized protein</fullName>
    </submittedName>
</protein>
<name>A0AAF0J8S9_9BASI</name>
<proteinExistence type="predicted"/>
<reference evidence="1" key="1">
    <citation type="submission" date="2023-03" db="EMBL/GenBank/DDBJ databases">
        <title>Mating type loci evolution in Malassezia.</title>
        <authorList>
            <person name="Coelho M.A."/>
        </authorList>
    </citation>
    <scope>NUCLEOTIDE SEQUENCE</scope>
    <source>
        <strain evidence="1">CBS 9431</strain>
    </source>
</reference>
<organism evidence="1 2">
    <name type="scientific">Malassezia japonica</name>
    <dbReference type="NCBI Taxonomy" id="223818"/>
    <lineage>
        <taxon>Eukaryota</taxon>
        <taxon>Fungi</taxon>
        <taxon>Dikarya</taxon>
        <taxon>Basidiomycota</taxon>
        <taxon>Ustilaginomycotina</taxon>
        <taxon>Malasseziomycetes</taxon>
        <taxon>Malasseziales</taxon>
        <taxon>Malasseziaceae</taxon>
        <taxon>Malassezia</taxon>
    </lineage>
</organism>